<dbReference type="AlphaFoldDB" id="A0A9D1PZG6"/>
<comment type="similarity">
    <text evidence="1">Belongs to the Mu gp47/PBSX XkdT family.</text>
</comment>
<dbReference type="PANTHER" id="PTHR37829">
    <property type="entry name" value="PHAGE-LIKE ELEMENT PBSX PROTEIN XKDT"/>
    <property type="match status" value="1"/>
</dbReference>
<feature type="domain" description="Baseplate J-like central" evidence="3">
    <location>
        <begin position="215"/>
        <end position="280"/>
    </location>
</feature>
<dbReference type="Proteomes" id="UP000886752">
    <property type="component" value="Unassembled WGS sequence"/>
</dbReference>
<protein>
    <submittedName>
        <fullName evidence="5">Baseplate J/gp47 family protein</fullName>
    </submittedName>
</protein>
<feature type="domain" description="Baseplate J-like C-terminal" evidence="4">
    <location>
        <begin position="289"/>
        <end position="375"/>
    </location>
</feature>
<dbReference type="Pfam" id="PF26079">
    <property type="entry name" value="Baseplate_J_C"/>
    <property type="match status" value="1"/>
</dbReference>
<dbReference type="Pfam" id="PF04865">
    <property type="entry name" value="Baseplate_J"/>
    <property type="match status" value="1"/>
</dbReference>
<sequence length="382" mass="41554">MSIRLAKDIGTIRSALFERIENVQTEYAARGWLPARLNLNKGIARGMIELFAWGLWQLYNFLDVIHKQAIPLESTGEWLDLHAAQVNEQRKAATKAKGLVLFLRGDQTGNIRIPAGRIVRTLPDGKGEIYRYVTDDLAVLPDGADSVAVPVTAEEYGQDSNATVGQICELVTPVEGIRGVTNEADWLTEEGADEESDTSLQARYVLAWKKQAGVTRAAYEAAALSVPGVMDVYVADQHPRGEGTVDVIVQGSAGIPTQSLLDEVRAALDDSIVINHDLLVKAPEQVTVPVKCTLELVSGDSDTIKAEAENWIRDMFSPGDATIPRFSIGKDVVRDRLASGMVSIAGVKRIRWESPEQDVEIPVGGLAVLGDLSVSTVWVDEE</sequence>
<evidence type="ECO:0000259" key="3">
    <source>
        <dbReference type="Pfam" id="PF26078"/>
    </source>
</evidence>
<evidence type="ECO:0000313" key="6">
    <source>
        <dbReference type="Proteomes" id="UP000886752"/>
    </source>
</evidence>
<name>A0A9D1PZG6_9BACT</name>
<dbReference type="InterPro" id="IPR006949">
    <property type="entry name" value="Barrel_Baseplate_J-like"/>
</dbReference>
<feature type="domain" description="Baseplate protein J-like barrel" evidence="2">
    <location>
        <begin position="110"/>
        <end position="188"/>
    </location>
</feature>
<evidence type="ECO:0000313" key="5">
    <source>
        <dbReference type="EMBL" id="HIW01559.1"/>
    </source>
</evidence>
<gene>
    <name evidence="5" type="ORF">H9894_10305</name>
</gene>
<evidence type="ECO:0000259" key="2">
    <source>
        <dbReference type="Pfam" id="PF04865"/>
    </source>
</evidence>
<dbReference type="PANTHER" id="PTHR37829:SF3">
    <property type="entry name" value="PROTEIN JAYE-RELATED"/>
    <property type="match status" value="1"/>
</dbReference>
<proteinExistence type="inferred from homology"/>
<dbReference type="EMBL" id="DXHV01000083">
    <property type="protein sequence ID" value="HIW01559.1"/>
    <property type="molecule type" value="Genomic_DNA"/>
</dbReference>
<dbReference type="InterPro" id="IPR052399">
    <property type="entry name" value="Phage_Baseplate_Assmbl_Protein"/>
</dbReference>
<dbReference type="InterPro" id="IPR058531">
    <property type="entry name" value="Baseplate_J_M"/>
</dbReference>
<evidence type="ECO:0000259" key="4">
    <source>
        <dbReference type="Pfam" id="PF26079"/>
    </source>
</evidence>
<dbReference type="InterPro" id="IPR058530">
    <property type="entry name" value="Baseplate_J-like_C"/>
</dbReference>
<organism evidence="5 6">
    <name type="scientific">Candidatus Desulfovibrio intestinipullorum</name>
    <dbReference type="NCBI Taxonomy" id="2838536"/>
    <lineage>
        <taxon>Bacteria</taxon>
        <taxon>Pseudomonadati</taxon>
        <taxon>Thermodesulfobacteriota</taxon>
        <taxon>Desulfovibrionia</taxon>
        <taxon>Desulfovibrionales</taxon>
        <taxon>Desulfovibrionaceae</taxon>
        <taxon>Desulfovibrio</taxon>
    </lineage>
</organism>
<reference evidence="5" key="1">
    <citation type="journal article" date="2021" name="PeerJ">
        <title>Extensive microbial diversity within the chicken gut microbiome revealed by metagenomics and culture.</title>
        <authorList>
            <person name="Gilroy R."/>
            <person name="Ravi A."/>
            <person name="Getino M."/>
            <person name="Pursley I."/>
            <person name="Horton D.L."/>
            <person name="Alikhan N.F."/>
            <person name="Baker D."/>
            <person name="Gharbi K."/>
            <person name="Hall N."/>
            <person name="Watson M."/>
            <person name="Adriaenssens E.M."/>
            <person name="Foster-Nyarko E."/>
            <person name="Jarju S."/>
            <person name="Secka A."/>
            <person name="Antonio M."/>
            <person name="Oren A."/>
            <person name="Chaudhuri R.R."/>
            <person name="La Ragione R."/>
            <person name="Hildebrand F."/>
            <person name="Pallen M.J."/>
        </authorList>
    </citation>
    <scope>NUCLEOTIDE SEQUENCE</scope>
    <source>
        <strain evidence="5">ChiHecec2B26-446</strain>
    </source>
</reference>
<dbReference type="Pfam" id="PF26078">
    <property type="entry name" value="Baseplate_J_M"/>
    <property type="match status" value="1"/>
</dbReference>
<comment type="caution">
    <text evidence="5">The sequence shown here is derived from an EMBL/GenBank/DDBJ whole genome shotgun (WGS) entry which is preliminary data.</text>
</comment>
<reference evidence="5" key="2">
    <citation type="submission" date="2021-04" db="EMBL/GenBank/DDBJ databases">
        <authorList>
            <person name="Gilroy R."/>
        </authorList>
    </citation>
    <scope>NUCLEOTIDE SEQUENCE</scope>
    <source>
        <strain evidence="5">ChiHecec2B26-446</strain>
    </source>
</reference>
<evidence type="ECO:0000256" key="1">
    <source>
        <dbReference type="ARBA" id="ARBA00038087"/>
    </source>
</evidence>
<accession>A0A9D1PZG6</accession>